<dbReference type="EMBL" id="ABCC02000038">
    <property type="protein sequence ID" value="EDP14862.1"/>
    <property type="molecule type" value="Genomic_DNA"/>
</dbReference>
<sequence>MWKRKSVMYFKDITEGGFCQEKSEHMFDLADEWYTTTKQNRILWKGSM</sequence>
<evidence type="ECO:0000313" key="2">
    <source>
        <dbReference type="Proteomes" id="UP000005396"/>
    </source>
</evidence>
<protein>
    <submittedName>
        <fullName evidence="1">Uncharacterized protein</fullName>
    </submittedName>
</protein>
<proteinExistence type="predicted"/>
<accession>A8RXB7</accession>
<name>A8RXB7_ENTBW</name>
<gene>
    <name evidence="1" type="ORF">CLOBOL_04842</name>
</gene>
<evidence type="ECO:0000313" key="1">
    <source>
        <dbReference type="EMBL" id="EDP14862.1"/>
    </source>
</evidence>
<reference evidence="1 2" key="1">
    <citation type="submission" date="2007-08" db="EMBL/GenBank/DDBJ databases">
        <authorList>
            <person name="Fulton L."/>
            <person name="Clifton S."/>
            <person name="Fulton B."/>
            <person name="Xu J."/>
            <person name="Minx P."/>
            <person name="Pepin K.H."/>
            <person name="Johnson M."/>
            <person name="Thiruvilangam P."/>
            <person name="Bhonagiri V."/>
            <person name="Nash W.E."/>
            <person name="Mardis E.R."/>
            <person name="Wilson R.K."/>
        </authorList>
    </citation>
    <scope>NUCLEOTIDE SEQUENCE [LARGE SCALE GENOMIC DNA]</scope>
    <source>
        <strain evidence="2">ATCC BAA-613 / DSM 15670 / CCUG 46953 / JCM 12243 / WAL 16351</strain>
    </source>
</reference>
<dbReference type="PaxDb" id="411902-CLOBOL_04842"/>
<dbReference type="HOGENOM" id="CLU_3151206_0_0_9"/>
<dbReference type="AlphaFoldDB" id="A8RXB7"/>
<dbReference type="Proteomes" id="UP000005396">
    <property type="component" value="Unassembled WGS sequence"/>
</dbReference>
<comment type="caution">
    <text evidence="1">The sequence shown here is derived from an EMBL/GenBank/DDBJ whole genome shotgun (WGS) entry which is preliminary data.</text>
</comment>
<reference evidence="1 2" key="2">
    <citation type="submission" date="2007-09" db="EMBL/GenBank/DDBJ databases">
        <title>Draft genome sequence of Clostridium bolteae (ATCC BAA-613).</title>
        <authorList>
            <person name="Sudarsanam P."/>
            <person name="Ley R."/>
            <person name="Guruge J."/>
            <person name="Turnbaugh P.J."/>
            <person name="Mahowald M."/>
            <person name="Liep D."/>
            <person name="Gordon J."/>
        </authorList>
    </citation>
    <scope>NUCLEOTIDE SEQUENCE [LARGE SCALE GENOMIC DNA]</scope>
    <source>
        <strain evidence="2">ATCC BAA-613 / DSM 15670 / CCUG 46953 / JCM 12243 / WAL 16351</strain>
    </source>
</reference>
<organism evidence="1 2">
    <name type="scientific">Enterocloster bolteae (strain ATCC BAA-613 / DSM 15670 / CCUG 46953 / JCM 12243 / WAL 16351)</name>
    <name type="common">Clostridium bolteae</name>
    <dbReference type="NCBI Taxonomy" id="411902"/>
    <lineage>
        <taxon>Bacteria</taxon>
        <taxon>Bacillati</taxon>
        <taxon>Bacillota</taxon>
        <taxon>Clostridia</taxon>
        <taxon>Lachnospirales</taxon>
        <taxon>Lachnospiraceae</taxon>
        <taxon>Enterocloster</taxon>
    </lineage>
</organism>